<protein>
    <recommendedName>
        <fullName evidence="1">HTH crp-type domain-containing protein</fullName>
    </recommendedName>
</protein>
<proteinExistence type="predicted"/>
<dbReference type="InterPro" id="IPR036388">
    <property type="entry name" value="WH-like_DNA-bd_sf"/>
</dbReference>
<reference evidence="2" key="1">
    <citation type="submission" date="2022-04" db="EMBL/GenBank/DDBJ databases">
        <title>Whole genome sequence of Sphaerotilus sp. FB-5.</title>
        <authorList>
            <person name="Takeda M."/>
            <person name="Narihara S."/>
            <person name="Akimoto M."/>
            <person name="Akimoto R."/>
            <person name="Nishiyashiki S."/>
            <person name="Murakami T."/>
        </authorList>
    </citation>
    <scope>NUCLEOTIDE SEQUENCE</scope>
    <source>
        <strain evidence="2">FB-5</strain>
    </source>
</reference>
<keyword evidence="3" id="KW-1185">Reference proteome</keyword>
<sequence length="158" mass="17946">MKPSPAAMERHAYQISHLISAFTVPMMRKLYREFDGDMVQILVLGEISLHNVSQFFRKGGAEVPEKLLDDVARRGRVLQPCNVLSISEATGIPRETVRRKVAQLIEKGWLERDEHKRLIVRRGSGERFVRANARTALEVLELAARIQTLLHPADGDHD</sequence>
<dbReference type="InterPro" id="IPR012318">
    <property type="entry name" value="HTH_CRP"/>
</dbReference>
<dbReference type="Pfam" id="PF09339">
    <property type="entry name" value="HTH_IclR"/>
    <property type="match status" value="1"/>
</dbReference>
<evidence type="ECO:0000259" key="1">
    <source>
        <dbReference type="SMART" id="SM00419"/>
    </source>
</evidence>
<organism evidence="2 3">
    <name type="scientific">Sphaerotilus microaerophilus</name>
    <dbReference type="NCBI Taxonomy" id="2914710"/>
    <lineage>
        <taxon>Bacteria</taxon>
        <taxon>Pseudomonadati</taxon>
        <taxon>Pseudomonadota</taxon>
        <taxon>Betaproteobacteria</taxon>
        <taxon>Burkholderiales</taxon>
        <taxon>Sphaerotilaceae</taxon>
        <taxon>Sphaerotilus</taxon>
    </lineage>
</organism>
<evidence type="ECO:0000313" key="2">
    <source>
        <dbReference type="EMBL" id="BDI06229.1"/>
    </source>
</evidence>
<dbReference type="InterPro" id="IPR036390">
    <property type="entry name" value="WH_DNA-bd_sf"/>
</dbReference>
<gene>
    <name evidence="2" type="ORF">CATMQ487_31990</name>
</gene>
<feature type="domain" description="HTH crp-type" evidence="1">
    <location>
        <begin position="73"/>
        <end position="122"/>
    </location>
</feature>
<evidence type="ECO:0000313" key="3">
    <source>
        <dbReference type="Proteomes" id="UP001057498"/>
    </source>
</evidence>
<name>A0ABN6PQA0_9BURK</name>
<dbReference type="SUPFAM" id="SSF46785">
    <property type="entry name" value="Winged helix' DNA-binding domain"/>
    <property type="match status" value="1"/>
</dbReference>
<dbReference type="RefSeq" id="WP_251969530.1">
    <property type="nucleotide sequence ID" value="NZ_AP025730.1"/>
</dbReference>
<accession>A0ABN6PQA0</accession>
<dbReference type="Gene3D" id="1.10.10.10">
    <property type="entry name" value="Winged helix-like DNA-binding domain superfamily/Winged helix DNA-binding domain"/>
    <property type="match status" value="1"/>
</dbReference>
<dbReference type="InterPro" id="IPR005471">
    <property type="entry name" value="Tscrpt_reg_IclR_N"/>
</dbReference>
<dbReference type="SMART" id="SM00419">
    <property type="entry name" value="HTH_CRP"/>
    <property type="match status" value="1"/>
</dbReference>
<dbReference type="Proteomes" id="UP001057498">
    <property type="component" value="Chromosome"/>
</dbReference>
<dbReference type="EMBL" id="AP025730">
    <property type="protein sequence ID" value="BDI06229.1"/>
    <property type="molecule type" value="Genomic_DNA"/>
</dbReference>